<reference evidence="2" key="1">
    <citation type="submission" date="2021-01" db="EMBL/GenBank/DDBJ databases">
        <authorList>
            <person name="Corre E."/>
            <person name="Pelletier E."/>
            <person name="Niang G."/>
            <person name="Scheremetjew M."/>
            <person name="Finn R."/>
            <person name="Kale V."/>
            <person name="Holt S."/>
            <person name="Cochrane G."/>
            <person name="Meng A."/>
            <person name="Brown T."/>
            <person name="Cohen L."/>
        </authorList>
    </citation>
    <scope>NUCLEOTIDE SEQUENCE</scope>
    <source>
        <strain evidence="2">RCC1130</strain>
    </source>
</reference>
<evidence type="ECO:0000313" key="2">
    <source>
        <dbReference type="EMBL" id="CAD8547216.1"/>
    </source>
</evidence>
<dbReference type="InterPro" id="IPR024755">
    <property type="entry name" value="cpYpsA"/>
</dbReference>
<sequence>MEHAPFREIRAIHDGSFVRVYQAYSDEIADMAVAANSFEAPHAAGCWSDSRMTWIKPSAVWMAYRCGWTSMKDVKQARVLAIDLDRPRFEQLLTTATLSHGGDGATCKKSAVVVQWDPERVMHAAAEHKQVLTRGLAKVRSIQIGLRGAAVQLLLDPAFVLRISDVTPNFRQAAALLAAGDASSASKALWPQQPELPMQLPVALHSMLGMAEASAAAAPEAKCLQPPPEQQPAVKQPKQQSERSRKHQPSTLCVIAGSQTGADRAALRAARAASLSTAGVAPRGFKTEIGLEPSLGASFGLTECDGGYGHADRANVEMSDALIAFRYRVPRTGRGCEKTVHFMRCGEYTHEPLGWPAAGVVAERLPHSKKPILVLWDVSPANALDAQDAIAALLAEGGVNRVMVSGPCESTNPENARHIETCLTTAFAALAGPAAEP</sequence>
<dbReference type="PANTHER" id="PTHR38567:SF1">
    <property type="entry name" value="DUF4291 DOMAIN-CONTAINING PROTEIN"/>
    <property type="match status" value="1"/>
</dbReference>
<gene>
    <name evidence="2" type="ORF">CLEP1334_LOCUS22506</name>
</gene>
<evidence type="ECO:0000256" key="1">
    <source>
        <dbReference type="SAM" id="MobiDB-lite"/>
    </source>
</evidence>
<name>A0A7S0JBX1_9EUKA</name>
<proteinExistence type="predicted"/>
<dbReference type="Pfam" id="PF14124">
    <property type="entry name" value="DUF4291"/>
    <property type="match status" value="1"/>
</dbReference>
<dbReference type="AlphaFoldDB" id="A0A7S0JBX1"/>
<dbReference type="PANTHER" id="PTHR38567">
    <property type="entry name" value="DUF4291 DOMAIN-CONTAINING PROTEIN"/>
    <property type="match status" value="1"/>
</dbReference>
<accession>A0A7S0JBX1</accession>
<dbReference type="InterPro" id="IPR025633">
    <property type="entry name" value="DUF4291"/>
</dbReference>
<feature type="region of interest" description="Disordered" evidence="1">
    <location>
        <begin position="218"/>
        <end position="249"/>
    </location>
</feature>
<dbReference type="Pfam" id="PF12694">
    <property type="entry name" value="cpYpsA"/>
    <property type="match status" value="1"/>
</dbReference>
<protein>
    <submittedName>
        <fullName evidence="2">Uncharacterized protein</fullName>
    </submittedName>
</protein>
<dbReference type="EMBL" id="HBER01044780">
    <property type="protein sequence ID" value="CAD8547216.1"/>
    <property type="molecule type" value="Transcribed_RNA"/>
</dbReference>
<organism evidence="2">
    <name type="scientific">Calcidiscus leptoporus</name>
    <dbReference type="NCBI Taxonomy" id="127549"/>
    <lineage>
        <taxon>Eukaryota</taxon>
        <taxon>Haptista</taxon>
        <taxon>Haptophyta</taxon>
        <taxon>Prymnesiophyceae</taxon>
        <taxon>Coccolithales</taxon>
        <taxon>Calcidiscaceae</taxon>
        <taxon>Calcidiscus</taxon>
    </lineage>
</organism>
<dbReference type="Gene3D" id="3.40.50.450">
    <property type="match status" value="1"/>
</dbReference>